<dbReference type="InterPro" id="IPR013815">
    <property type="entry name" value="ATP_grasp_subdomain_1"/>
</dbReference>
<evidence type="ECO:0000259" key="1">
    <source>
        <dbReference type="Pfam" id="PF00391"/>
    </source>
</evidence>
<dbReference type="PANTHER" id="PTHR43615">
    <property type="entry name" value="PHOSPHOENOLPYRUVATE SYNTHASE-RELATED"/>
    <property type="match status" value="1"/>
</dbReference>
<dbReference type="Gene3D" id="3.30.1490.20">
    <property type="entry name" value="ATP-grasp fold, A domain"/>
    <property type="match status" value="1"/>
</dbReference>
<evidence type="ECO:0000313" key="4">
    <source>
        <dbReference type="Proteomes" id="UP001595916"/>
    </source>
</evidence>
<protein>
    <submittedName>
        <fullName evidence="3">PEP/pyruvate-binding domain-containing protein</fullName>
    </submittedName>
</protein>
<dbReference type="PANTHER" id="PTHR43615:SF1">
    <property type="entry name" value="PPDK_N DOMAIN-CONTAINING PROTEIN"/>
    <property type="match status" value="1"/>
</dbReference>
<keyword evidence="4" id="KW-1185">Reference proteome</keyword>
<dbReference type="InterPro" id="IPR036637">
    <property type="entry name" value="Phosphohistidine_dom_sf"/>
</dbReference>
<accession>A0ABV9QLG4</accession>
<dbReference type="InterPro" id="IPR002192">
    <property type="entry name" value="PPDK_AMP/ATP-bd"/>
</dbReference>
<reference evidence="4" key="1">
    <citation type="journal article" date="2019" name="Int. J. Syst. Evol. Microbiol.">
        <title>The Global Catalogue of Microorganisms (GCM) 10K type strain sequencing project: providing services to taxonomists for standard genome sequencing and annotation.</title>
        <authorList>
            <consortium name="The Broad Institute Genomics Platform"/>
            <consortium name="The Broad Institute Genome Sequencing Center for Infectious Disease"/>
            <person name="Wu L."/>
            <person name="Ma J."/>
        </authorList>
    </citation>
    <scope>NUCLEOTIDE SEQUENCE [LARGE SCALE GENOMIC DNA]</scope>
    <source>
        <strain evidence="4">CCUG 46385</strain>
    </source>
</reference>
<dbReference type="SUPFAM" id="SSF56059">
    <property type="entry name" value="Glutathione synthetase ATP-binding domain-like"/>
    <property type="match status" value="1"/>
</dbReference>
<dbReference type="Gene3D" id="3.50.30.10">
    <property type="entry name" value="Phosphohistidine domain"/>
    <property type="match status" value="1"/>
</dbReference>
<dbReference type="InterPro" id="IPR008279">
    <property type="entry name" value="PEP-util_enz_mobile_dom"/>
</dbReference>
<comment type="caution">
    <text evidence="3">The sequence shown here is derived from an EMBL/GenBank/DDBJ whole genome shotgun (WGS) entry which is preliminary data.</text>
</comment>
<dbReference type="SUPFAM" id="SSF52009">
    <property type="entry name" value="Phosphohistidine domain"/>
    <property type="match status" value="1"/>
</dbReference>
<feature type="domain" description="Pyruvate phosphate dikinase AMP/ATP-binding" evidence="2">
    <location>
        <begin position="14"/>
        <end position="217"/>
    </location>
</feature>
<organism evidence="3 4">
    <name type="scientific">Filifactor villosus</name>
    <dbReference type="NCBI Taxonomy" id="29374"/>
    <lineage>
        <taxon>Bacteria</taxon>
        <taxon>Bacillati</taxon>
        <taxon>Bacillota</taxon>
        <taxon>Clostridia</taxon>
        <taxon>Peptostreptococcales</taxon>
        <taxon>Filifactoraceae</taxon>
        <taxon>Filifactor</taxon>
    </lineage>
</organism>
<sequence>MIYKGVTGADRRKTGGKGYQLASLKQAGYRVPPFFVLTTEFFSAFLGEKEEEYRDLLSNYEPSSLPKIRALIEGREFSEQMRKEFSEALQRQFESGDLLALRSSAVDEDGETHSFAGMMETFLNVSRDEDLEGLIKACYLSCFSDRAMEYRRGHGLINEEMAMAVIVQKMVEAEVSAVMFTTDPQTNDPDKLLISAVEGLGEGLVSGEKNSHDVIVDIFGDIVTRSEGFPLSDEKIREVAALGREIEDLHEKKRARDIELCVSKGEIYLLQDRLITTYRHIDKREFRTILDNSNIIESYSGVTTPLTFSFAREVYEKIYRQTLKGFYISEEDIESIGEDLRQMICFYENKVYYRLNSWYRMTALYPGYEKNKRYMENMMGVKVELKESESRAKLRLMKIYLRFGYKLLRIRRDSEAFVKKFERLTSPYANNRFEGYADKDLLKVYRDLEEAILDDFTTPITNDMGAMVFFGLLSEKLKKKKIKDSEGLIGKILSKQGNVESVKQSLALMEIVNEIWDDEELLQEFRRSSIEELRSRLKDGREVNRRLLDYIDNYGARAMDELKLETVTLQEDSTFLFQTLKNYLKMEGKVPVYQIEEVDEGELYRQVSFLEKQLLKVLVGITKYFVRNRELLRLRRTYIYAIVRNIFLRFGHNFEVRGILEHYRDVFFLNKDEVFSLAEGKDFDVRERIEQRKEEYETNKEKKIYERMYFYGEVAEETMIPIFSRQEILEHDETMLYGVAGGGGVVEGRVKYVTDPADADVDGYILMAQRTDPGWTVLFPMAKAVIIERGSVLSHSAVIAREMGLTLVVGVRGLTDRVKDGMKVRVDGIRGSIELMEEE</sequence>
<evidence type="ECO:0000259" key="2">
    <source>
        <dbReference type="Pfam" id="PF01326"/>
    </source>
</evidence>
<proteinExistence type="predicted"/>
<evidence type="ECO:0000313" key="3">
    <source>
        <dbReference type="EMBL" id="MFC4803511.1"/>
    </source>
</evidence>
<dbReference type="RefSeq" id="WP_379786943.1">
    <property type="nucleotide sequence ID" value="NZ_JBHSHL010000002.1"/>
</dbReference>
<dbReference type="Proteomes" id="UP001595916">
    <property type="component" value="Unassembled WGS sequence"/>
</dbReference>
<name>A0ABV9QLG4_9FIRM</name>
<feature type="domain" description="PEP-utilising enzyme mobile" evidence="1">
    <location>
        <begin position="762"/>
        <end position="831"/>
    </location>
</feature>
<gene>
    <name evidence="3" type="ORF">ACFO4R_00300</name>
</gene>
<dbReference type="InterPro" id="IPR051549">
    <property type="entry name" value="PEP_Utilizing_Enz"/>
</dbReference>
<dbReference type="Gene3D" id="3.30.470.20">
    <property type="entry name" value="ATP-grasp fold, B domain"/>
    <property type="match status" value="2"/>
</dbReference>
<dbReference type="Pfam" id="PF01326">
    <property type="entry name" value="PPDK_N"/>
    <property type="match status" value="1"/>
</dbReference>
<dbReference type="Pfam" id="PF00391">
    <property type="entry name" value="PEP-utilizers"/>
    <property type="match status" value="1"/>
</dbReference>
<dbReference type="EMBL" id="JBHSHL010000002">
    <property type="protein sequence ID" value="MFC4803511.1"/>
    <property type="molecule type" value="Genomic_DNA"/>
</dbReference>